<dbReference type="KEGG" id="tet:TTHERM_00954350"/>
<dbReference type="Proteomes" id="UP000009168">
    <property type="component" value="Unassembled WGS sequence"/>
</dbReference>
<dbReference type="EMBL" id="GG662658">
    <property type="protein sequence ID" value="EAR97813.2"/>
    <property type="molecule type" value="Genomic_DNA"/>
</dbReference>
<dbReference type="InterPro" id="IPR036561">
    <property type="entry name" value="MAM33_sf"/>
</dbReference>
<dbReference type="GO" id="GO:0005759">
    <property type="term" value="C:mitochondrial matrix"/>
    <property type="evidence" value="ECO:0007669"/>
    <property type="project" value="InterPro"/>
</dbReference>
<dbReference type="GeneID" id="7840838"/>
<proteinExistence type="predicted"/>
<sequence>MISLNKSRYSIKRFFSYAQKFQISFLRQKEEVKEINVLDSDLQGLCNQMKENEKELIEELDSDPTNYEIKTKCAVATSLRRVLQYEIKDYLKNQQIIDKTKQDLLKCFSEKGFLLLENSRKPVMQLIKRIGSKQVEILFRANERYHVLNPNDQRFLYYNELDQAKDILDIRFENQYFNSLHQEREKIARDLILDQENPLGNPLEEYSFTFLVIVKDKPEVEQYVVYECEESFGEITIKNIGIYESHSQIEDILKFKYISEQKHDIRLNISKVYKPKFINLSEKLQEAFLEYLNSFEIDIELVQSIHKASIYKQQNLFVEWLFNTHQIAVDLD</sequence>
<keyword evidence="2" id="KW-1185">Reference proteome</keyword>
<protein>
    <submittedName>
        <fullName evidence="1">Glycoprotein</fullName>
    </submittedName>
</protein>
<dbReference type="InParanoid" id="Q23MM9"/>
<dbReference type="Pfam" id="PF02330">
    <property type="entry name" value="MAM33"/>
    <property type="match status" value="1"/>
</dbReference>
<evidence type="ECO:0000313" key="1">
    <source>
        <dbReference type="EMBL" id="EAR97813.2"/>
    </source>
</evidence>
<dbReference type="RefSeq" id="XP_001018058.2">
    <property type="nucleotide sequence ID" value="XM_001018058.2"/>
</dbReference>
<dbReference type="AlphaFoldDB" id="Q23MM9"/>
<gene>
    <name evidence="1" type="ORF">TTHERM_00954350</name>
</gene>
<evidence type="ECO:0000313" key="2">
    <source>
        <dbReference type="Proteomes" id="UP000009168"/>
    </source>
</evidence>
<organism evidence="1 2">
    <name type="scientific">Tetrahymena thermophila (strain SB210)</name>
    <dbReference type="NCBI Taxonomy" id="312017"/>
    <lineage>
        <taxon>Eukaryota</taxon>
        <taxon>Sar</taxon>
        <taxon>Alveolata</taxon>
        <taxon>Ciliophora</taxon>
        <taxon>Intramacronucleata</taxon>
        <taxon>Oligohymenophorea</taxon>
        <taxon>Hymenostomatida</taxon>
        <taxon>Tetrahymenina</taxon>
        <taxon>Tetrahymenidae</taxon>
        <taxon>Tetrahymena</taxon>
    </lineage>
</organism>
<dbReference type="InterPro" id="IPR003428">
    <property type="entry name" value="MAM33"/>
</dbReference>
<accession>Q23MM9</accession>
<dbReference type="Gene3D" id="3.10.280.10">
    <property type="entry name" value="Mitochondrial glycoprotein"/>
    <property type="match status" value="1"/>
</dbReference>
<dbReference type="OrthoDB" id="278212at2759"/>
<name>Q23MM9_TETTS</name>
<dbReference type="SUPFAM" id="SSF54529">
    <property type="entry name" value="Mitochondrial glycoprotein MAM33-like"/>
    <property type="match status" value="1"/>
</dbReference>
<dbReference type="HOGENOM" id="CLU_887065_0_0_1"/>
<reference evidence="2" key="1">
    <citation type="journal article" date="2006" name="PLoS Biol.">
        <title>Macronuclear genome sequence of the ciliate Tetrahymena thermophila, a model eukaryote.</title>
        <authorList>
            <person name="Eisen J.A."/>
            <person name="Coyne R.S."/>
            <person name="Wu M."/>
            <person name="Wu D."/>
            <person name="Thiagarajan M."/>
            <person name="Wortman J.R."/>
            <person name="Badger J.H."/>
            <person name="Ren Q."/>
            <person name="Amedeo P."/>
            <person name="Jones K.M."/>
            <person name="Tallon L.J."/>
            <person name="Delcher A.L."/>
            <person name="Salzberg S.L."/>
            <person name="Silva J.C."/>
            <person name="Haas B.J."/>
            <person name="Majoros W.H."/>
            <person name="Farzad M."/>
            <person name="Carlton J.M."/>
            <person name="Smith R.K. Jr."/>
            <person name="Garg J."/>
            <person name="Pearlman R.E."/>
            <person name="Karrer K.M."/>
            <person name="Sun L."/>
            <person name="Manning G."/>
            <person name="Elde N.C."/>
            <person name="Turkewitz A.P."/>
            <person name="Asai D.J."/>
            <person name="Wilkes D.E."/>
            <person name="Wang Y."/>
            <person name="Cai H."/>
            <person name="Collins K."/>
            <person name="Stewart B.A."/>
            <person name="Lee S.R."/>
            <person name="Wilamowska K."/>
            <person name="Weinberg Z."/>
            <person name="Ruzzo W.L."/>
            <person name="Wloga D."/>
            <person name="Gaertig J."/>
            <person name="Frankel J."/>
            <person name="Tsao C.-C."/>
            <person name="Gorovsky M.A."/>
            <person name="Keeling P.J."/>
            <person name="Waller R.F."/>
            <person name="Patron N.J."/>
            <person name="Cherry J.M."/>
            <person name="Stover N.A."/>
            <person name="Krieger C.J."/>
            <person name="del Toro C."/>
            <person name="Ryder H.F."/>
            <person name="Williamson S.C."/>
            <person name="Barbeau R.A."/>
            <person name="Hamilton E.P."/>
            <person name="Orias E."/>
        </authorList>
    </citation>
    <scope>NUCLEOTIDE SEQUENCE [LARGE SCALE GENOMIC DNA]</scope>
    <source>
        <strain evidence="2">SB210</strain>
    </source>
</reference>